<dbReference type="InterPro" id="IPR001878">
    <property type="entry name" value="Znf_CCHC"/>
</dbReference>
<feature type="region of interest" description="Disordered" evidence="2">
    <location>
        <begin position="177"/>
        <end position="207"/>
    </location>
</feature>
<dbReference type="SUPFAM" id="SSF57756">
    <property type="entry name" value="Retrovirus zinc finger-like domains"/>
    <property type="match status" value="1"/>
</dbReference>
<name>A0A1R0H407_9FUNG</name>
<reference evidence="4 5" key="1">
    <citation type="journal article" date="2016" name="Mol. Biol. Evol.">
        <title>Genome-Wide Survey of Gut Fungi (Harpellales) Reveals the First Horizontally Transferred Ubiquitin Gene from a Mosquito Host.</title>
        <authorList>
            <person name="Wang Y."/>
            <person name="White M.M."/>
            <person name="Kvist S."/>
            <person name="Moncalvo J.M."/>
        </authorList>
    </citation>
    <scope>NUCLEOTIDE SEQUENCE [LARGE SCALE GENOMIC DNA]</scope>
    <source>
        <strain evidence="4 5">ALG-7-W6</strain>
    </source>
</reference>
<feature type="region of interest" description="Disordered" evidence="2">
    <location>
        <begin position="1"/>
        <end position="56"/>
    </location>
</feature>
<dbReference type="InterPro" id="IPR032567">
    <property type="entry name" value="RTL1-rel"/>
</dbReference>
<keyword evidence="1" id="KW-0863">Zinc-finger</keyword>
<dbReference type="PANTHER" id="PTHR15503:SF22">
    <property type="entry name" value="TRANSPOSON TY3-I GAG POLYPROTEIN"/>
    <property type="match status" value="1"/>
</dbReference>
<comment type="caution">
    <text evidence="4">The sequence shown here is derived from an EMBL/GenBank/DDBJ whole genome shotgun (WGS) entry which is preliminary data.</text>
</comment>
<dbReference type="Pfam" id="PF03732">
    <property type="entry name" value="Retrotrans_gag"/>
    <property type="match status" value="1"/>
</dbReference>
<dbReference type="InterPro" id="IPR005162">
    <property type="entry name" value="Retrotrans_gag_dom"/>
</dbReference>
<evidence type="ECO:0000256" key="1">
    <source>
        <dbReference type="PROSITE-ProRule" id="PRU00047"/>
    </source>
</evidence>
<proteinExistence type="predicted"/>
<dbReference type="PANTHER" id="PTHR15503">
    <property type="entry name" value="LDOC1 RELATED"/>
    <property type="match status" value="1"/>
</dbReference>
<keyword evidence="1" id="KW-0862">Zinc</keyword>
<sequence>MSRENPKRTPTPRPFYSTAGTSKPTMTPVYQEPATESGTTPVNEPRSEPVPNTQQTPLVVATSTLIPESTLKLPDAVRFDGSPTICQVFMSSMSLRLLRKLTQVPRSVSKYAAEFRSIARDCGFDQLALVVQFIRGLDDKAMKFMIMVDLTNDLEGNFAISILIDNRITSRSIFHQENSSNFPRQPPRSYPANSYVPTAAQTGTGKSESIPMEIDAITSKFRAPLTHQEKKRRRELGLCLYCGRPGHLSENCPLKSISNKSQIPVDKDYESDSEDNSNSPESLESDPEEIFDTIPETSSPHPEDNAPQMPTIPNIDVLEDQDIIP</sequence>
<dbReference type="GO" id="GO:0008270">
    <property type="term" value="F:zinc ion binding"/>
    <property type="evidence" value="ECO:0007669"/>
    <property type="project" value="UniProtKB-KW"/>
</dbReference>
<feature type="domain" description="CCHC-type" evidence="3">
    <location>
        <begin position="239"/>
        <end position="253"/>
    </location>
</feature>
<organism evidence="4 5">
    <name type="scientific">Smittium mucronatum</name>
    <dbReference type="NCBI Taxonomy" id="133383"/>
    <lineage>
        <taxon>Eukaryota</taxon>
        <taxon>Fungi</taxon>
        <taxon>Fungi incertae sedis</taxon>
        <taxon>Zoopagomycota</taxon>
        <taxon>Kickxellomycotina</taxon>
        <taxon>Harpellomycetes</taxon>
        <taxon>Harpellales</taxon>
        <taxon>Legeriomycetaceae</taxon>
        <taxon>Smittium</taxon>
    </lineage>
</organism>
<dbReference type="PROSITE" id="PS50158">
    <property type="entry name" value="ZF_CCHC"/>
    <property type="match status" value="1"/>
</dbReference>
<dbReference type="STRING" id="133383.A0A1R0H407"/>
<dbReference type="EMBL" id="LSSL01000704">
    <property type="protein sequence ID" value="OLY83909.1"/>
    <property type="molecule type" value="Genomic_DNA"/>
</dbReference>
<protein>
    <submittedName>
        <fullName evidence="4">Retrotransposon-derived protein PEG10</fullName>
    </submittedName>
</protein>
<dbReference type="OrthoDB" id="2432520at2759"/>
<dbReference type="Proteomes" id="UP000187455">
    <property type="component" value="Unassembled WGS sequence"/>
</dbReference>
<evidence type="ECO:0000313" key="4">
    <source>
        <dbReference type="EMBL" id="OLY83909.1"/>
    </source>
</evidence>
<evidence type="ECO:0000313" key="5">
    <source>
        <dbReference type="Proteomes" id="UP000187455"/>
    </source>
</evidence>
<dbReference type="GO" id="GO:0003676">
    <property type="term" value="F:nucleic acid binding"/>
    <property type="evidence" value="ECO:0007669"/>
    <property type="project" value="InterPro"/>
</dbReference>
<accession>A0A1R0H407</accession>
<keyword evidence="5" id="KW-1185">Reference proteome</keyword>
<evidence type="ECO:0000256" key="2">
    <source>
        <dbReference type="SAM" id="MobiDB-lite"/>
    </source>
</evidence>
<dbReference type="AlphaFoldDB" id="A0A1R0H407"/>
<keyword evidence="1" id="KW-0479">Metal-binding</keyword>
<gene>
    <name evidence="4" type="ORF">AYI68_g1934</name>
</gene>
<dbReference type="InterPro" id="IPR036875">
    <property type="entry name" value="Znf_CCHC_sf"/>
</dbReference>
<feature type="region of interest" description="Disordered" evidence="2">
    <location>
        <begin position="265"/>
        <end position="325"/>
    </location>
</feature>
<feature type="compositionally biased region" description="Polar residues" evidence="2">
    <location>
        <begin position="191"/>
        <end position="207"/>
    </location>
</feature>
<evidence type="ECO:0000259" key="3">
    <source>
        <dbReference type="PROSITE" id="PS50158"/>
    </source>
</evidence>